<feature type="DNA-binding region" description="HMG box" evidence="3">
    <location>
        <begin position="75"/>
        <end position="144"/>
    </location>
</feature>
<evidence type="ECO:0000256" key="3">
    <source>
        <dbReference type="PROSITE-ProRule" id="PRU00267"/>
    </source>
</evidence>
<keyword evidence="1 3" id="KW-0238">DNA-binding</keyword>
<protein>
    <recommendedName>
        <fullName evidence="5">HMG box domain-containing protein</fullName>
    </recommendedName>
</protein>
<dbReference type="EMBL" id="KZ293426">
    <property type="protein sequence ID" value="PBK70312.1"/>
    <property type="molecule type" value="Genomic_DNA"/>
</dbReference>
<proteinExistence type="predicted"/>
<dbReference type="PANTHER" id="PTHR45789:SF2">
    <property type="entry name" value="FI18025P1"/>
    <property type="match status" value="1"/>
</dbReference>
<feature type="compositionally biased region" description="Low complexity" evidence="4">
    <location>
        <begin position="49"/>
        <end position="68"/>
    </location>
</feature>
<dbReference type="STRING" id="1076256.A0A2H3BTI0"/>
<feature type="region of interest" description="Disordered" evidence="4">
    <location>
        <begin position="193"/>
        <end position="226"/>
    </location>
</feature>
<reference evidence="7" key="1">
    <citation type="journal article" date="2017" name="Nat. Ecol. Evol.">
        <title>Genome expansion and lineage-specific genetic innovations in the forest pathogenic fungi Armillaria.</title>
        <authorList>
            <person name="Sipos G."/>
            <person name="Prasanna A.N."/>
            <person name="Walter M.C."/>
            <person name="O'Connor E."/>
            <person name="Balint B."/>
            <person name="Krizsan K."/>
            <person name="Kiss B."/>
            <person name="Hess J."/>
            <person name="Varga T."/>
            <person name="Slot J."/>
            <person name="Riley R."/>
            <person name="Boka B."/>
            <person name="Rigling D."/>
            <person name="Barry K."/>
            <person name="Lee J."/>
            <person name="Mihaltcheva S."/>
            <person name="LaButti K."/>
            <person name="Lipzen A."/>
            <person name="Waldron R."/>
            <person name="Moloney N.M."/>
            <person name="Sperisen C."/>
            <person name="Kredics L."/>
            <person name="Vagvoelgyi C."/>
            <person name="Patrignani A."/>
            <person name="Fitzpatrick D."/>
            <person name="Nagy I."/>
            <person name="Doyle S."/>
            <person name="Anderson J.B."/>
            <person name="Grigoriev I.V."/>
            <person name="Gueldener U."/>
            <person name="Muensterkoetter M."/>
            <person name="Nagy L.G."/>
        </authorList>
    </citation>
    <scope>NUCLEOTIDE SEQUENCE [LARGE SCALE GENOMIC DNA]</scope>
    <source>
        <strain evidence="7">28-4</strain>
    </source>
</reference>
<dbReference type="CDD" id="cd01389">
    <property type="entry name" value="HMG-box_ROX1-like"/>
    <property type="match status" value="1"/>
</dbReference>
<dbReference type="GO" id="GO:0000978">
    <property type="term" value="F:RNA polymerase II cis-regulatory region sequence-specific DNA binding"/>
    <property type="evidence" value="ECO:0007669"/>
    <property type="project" value="TreeGrafter"/>
</dbReference>
<dbReference type="PANTHER" id="PTHR45789">
    <property type="entry name" value="FI18025P1"/>
    <property type="match status" value="1"/>
</dbReference>
<gene>
    <name evidence="6" type="ORF">ARMSODRAFT_106250</name>
</gene>
<dbReference type="GO" id="GO:0005634">
    <property type="term" value="C:nucleus"/>
    <property type="evidence" value="ECO:0007669"/>
    <property type="project" value="UniProtKB-UniRule"/>
</dbReference>
<dbReference type="PROSITE" id="PS50118">
    <property type="entry name" value="HMG_BOX_2"/>
    <property type="match status" value="1"/>
</dbReference>
<dbReference type="Pfam" id="PF00505">
    <property type="entry name" value="HMG_box"/>
    <property type="match status" value="1"/>
</dbReference>
<evidence type="ECO:0000256" key="2">
    <source>
        <dbReference type="ARBA" id="ARBA00023242"/>
    </source>
</evidence>
<evidence type="ECO:0000313" key="7">
    <source>
        <dbReference type="Proteomes" id="UP000218334"/>
    </source>
</evidence>
<feature type="region of interest" description="Disordered" evidence="4">
    <location>
        <begin position="1"/>
        <end position="23"/>
    </location>
</feature>
<keyword evidence="2 3" id="KW-0539">Nucleus</keyword>
<accession>A0A2H3BTI0</accession>
<sequence>MSRFVHSHQYSTEHSYDHASQGHQPRQYVFHVVTPPYPEVAPLTPQYIDTPSPSSSSLSDESTSTNNSSHKKDRIPRPPNCYIIFRKDVVARKLIPKGAEHDSRHLSRIIGELWQKLPEEEKRYYHQRAEEELQNHKILYPNYVYQPQKRTPKPREVKRNEPADIARSKEIAHLLSAGISGADLEEAVRRMPPLPTTSKTQTGAEPLKKKRVSRKTPISPPHAQPIIPGAQVWKTEDMPHQLNASIPSMNSRDGRHFFSAAASFDPLHLIHTEIPTNGYFDNQNPMNEINYGLIMSSGLYDDPRTTNTGQFNPTYGYVDDYLCYP</sequence>
<dbReference type="GO" id="GO:0000981">
    <property type="term" value="F:DNA-binding transcription factor activity, RNA polymerase II-specific"/>
    <property type="evidence" value="ECO:0007669"/>
    <property type="project" value="TreeGrafter"/>
</dbReference>
<dbReference type="AlphaFoldDB" id="A0A2H3BTI0"/>
<organism evidence="6 7">
    <name type="scientific">Armillaria solidipes</name>
    <dbReference type="NCBI Taxonomy" id="1076256"/>
    <lineage>
        <taxon>Eukaryota</taxon>
        <taxon>Fungi</taxon>
        <taxon>Dikarya</taxon>
        <taxon>Basidiomycota</taxon>
        <taxon>Agaricomycotina</taxon>
        <taxon>Agaricomycetes</taxon>
        <taxon>Agaricomycetidae</taxon>
        <taxon>Agaricales</taxon>
        <taxon>Marasmiineae</taxon>
        <taxon>Physalacriaceae</taxon>
        <taxon>Armillaria</taxon>
    </lineage>
</organism>
<name>A0A2H3BTI0_9AGAR</name>
<dbReference type="SMART" id="SM00398">
    <property type="entry name" value="HMG"/>
    <property type="match status" value="1"/>
</dbReference>
<dbReference type="Gene3D" id="1.10.30.10">
    <property type="entry name" value="High mobility group box domain"/>
    <property type="match status" value="1"/>
</dbReference>
<feature type="domain" description="HMG box" evidence="5">
    <location>
        <begin position="75"/>
        <end position="144"/>
    </location>
</feature>
<evidence type="ECO:0000256" key="1">
    <source>
        <dbReference type="ARBA" id="ARBA00023125"/>
    </source>
</evidence>
<dbReference type="InterPro" id="IPR036910">
    <property type="entry name" value="HMG_box_dom_sf"/>
</dbReference>
<evidence type="ECO:0000256" key="4">
    <source>
        <dbReference type="SAM" id="MobiDB-lite"/>
    </source>
</evidence>
<dbReference type="InterPro" id="IPR009071">
    <property type="entry name" value="HMG_box_dom"/>
</dbReference>
<dbReference type="Proteomes" id="UP000218334">
    <property type="component" value="Unassembled WGS sequence"/>
</dbReference>
<keyword evidence="7" id="KW-1185">Reference proteome</keyword>
<dbReference type="InterPro" id="IPR051356">
    <property type="entry name" value="SOX/SOX-like_TF"/>
</dbReference>
<evidence type="ECO:0000313" key="6">
    <source>
        <dbReference type="EMBL" id="PBK70312.1"/>
    </source>
</evidence>
<feature type="region of interest" description="Disordered" evidence="4">
    <location>
        <begin position="41"/>
        <end position="77"/>
    </location>
</feature>
<evidence type="ECO:0000259" key="5">
    <source>
        <dbReference type="PROSITE" id="PS50118"/>
    </source>
</evidence>
<dbReference type="SUPFAM" id="SSF47095">
    <property type="entry name" value="HMG-box"/>
    <property type="match status" value="1"/>
</dbReference>